<name>A0A7J9S6S6_METMI</name>
<dbReference type="RefSeq" id="WP_184230168.1">
    <property type="nucleotide sequence ID" value="NZ_JACHEC010000002.1"/>
</dbReference>
<comment type="caution">
    <text evidence="2">The sequence shown here is derived from an EMBL/GenBank/DDBJ whole genome shotgun (WGS) entry which is preliminary data.</text>
</comment>
<feature type="transmembrane region" description="Helical" evidence="1">
    <location>
        <begin position="209"/>
        <end position="228"/>
    </location>
</feature>
<keyword evidence="1" id="KW-1133">Transmembrane helix</keyword>
<feature type="transmembrane region" description="Helical" evidence="1">
    <location>
        <begin position="88"/>
        <end position="107"/>
    </location>
</feature>
<gene>
    <name evidence="2" type="ORF">HNP92_001041</name>
</gene>
<feature type="transmembrane region" description="Helical" evidence="1">
    <location>
        <begin position="280"/>
        <end position="298"/>
    </location>
</feature>
<dbReference type="Proteomes" id="UP000536195">
    <property type="component" value="Unassembled WGS sequence"/>
</dbReference>
<proteinExistence type="predicted"/>
<evidence type="ECO:0000313" key="3">
    <source>
        <dbReference type="Proteomes" id="UP000536195"/>
    </source>
</evidence>
<organism evidence="2 3">
    <name type="scientific">Methanococcus maripaludis</name>
    <name type="common">Methanococcus deltae</name>
    <dbReference type="NCBI Taxonomy" id="39152"/>
    <lineage>
        <taxon>Archaea</taxon>
        <taxon>Methanobacteriati</taxon>
        <taxon>Methanobacteriota</taxon>
        <taxon>Methanomada group</taxon>
        <taxon>Methanococci</taxon>
        <taxon>Methanococcales</taxon>
        <taxon>Methanococcaceae</taxon>
        <taxon>Methanococcus</taxon>
    </lineage>
</organism>
<dbReference type="EMBL" id="JACHEC010000002">
    <property type="protein sequence ID" value="MBB6401736.1"/>
    <property type="molecule type" value="Genomic_DNA"/>
</dbReference>
<reference evidence="2 3" key="1">
    <citation type="submission" date="2020-08" db="EMBL/GenBank/DDBJ databases">
        <title>Genomic Encyclopedia of Type Strains, Phase IV (KMG-V): Genome sequencing to study the core and pangenomes of soil and plant-associated prokaryotes.</title>
        <authorList>
            <person name="Whitman W."/>
        </authorList>
    </citation>
    <scope>NUCLEOTIDE SEQUENCE [LARGE SCALE GENOMIC DNA]</scope>
    <source>
        <strain evidence="2 3">C11</strain>
    </source>
</reference>
<feature type="transmembrane region" description="Helical" evidence="1">
    <location>
        <begin position="16"/>
        <end position="34"/>
    </location>
</feature>
<keyword evidence="1" id="KW-0812">Transmembrane</keyword>
<feature type="transmembrane region" description="Helical" evidence="1">
    <location>
        <begin position="141"/>
        <end position="158"/>
    </location>
</feature>
<feature type="transmembrane region" description="Helical" evidence="1">
    <location>
        <begin position="310"/>
        <end position="332"/>
    </location>
</feature>
<feature type="transmembrane region" description="Helical" evidence="1">
    <location>
        <begin position="170"/>
        <end position="202"/>
    </location>
</feature>
<evidence type="ECO:0000256" key="1">
    <source>
        <dbReference type="SAM" id="Phobius"/>
    </source>
</evidence>
<protein>
    <recommendedName>
        <fullName evidence="4">Dolichyl-phosphate-mannose-protein mannosyltransferase</fullName>
    </recommendedName>
</protein>
<accession>A0A7J9S6S6</accession>
<dbReference type="AlphaFoldDB" id="A0A7J9S6S6"/>
<evidence type="ECO:0008006" key="4">
    <source>
        <dbReference type="Google" id="ProtNLM"/>
    </source>
</evidence>
<keyword evidence="1" id="KW-0472">Membrane</keyword>
<sequence length="511" mass="58873">MLDNAKFKNCIKKTGNYLLILLIILSISIPNITYKNTMDDFAPKHIAMCSKIANEGVMEKSFLTSQIPGFYVLGSLIMTITGIPSEKLLYLPIQLLPYLAVFFVLAYRFSKNVYFAGILSIIEITTGLTGSSRVFFWPHGIGYIIFFSALLLVITSFSKNTWTKSHSLSILLLGTSLAFISYNLNAILLILIFISIFVLYILKKPFKKILLILITLVVINVGISEFIYSTFIPLMNTISGTLEISALEKFMIQYFSSKYEKSPLESFFISSSRLNTLVSLIKYMLIYSLLGVFFIMIIKRLKDLIKIRSYIWAVPIIYTLTMAVFTLPRIYIGNITVTFFYYPSIFALCYLFSLNSKKIKCLCFLTIMALISSNYIIYSENEDMINKVNLDIFKTNYGWMYLHKKDNLNVLSDELSKNLILLQFYSKGGKNPDEKINEDIFKTEDILKINNMDLNSNSEKYYLMNYDLNQISIHNWIVLKSPKIFKKNINMNYNISKVYDNSHNSIYLTNN</sequence>
<feature type="transmembrane region" description="Helical" evidence="1">
    <location>
        <begin position="62"/>
        <end position="81"/>
    </location>
</feature>
<evidence type="ECO:0000313" key="2">
    <source>
        <dbReference type="EMBL" id="MBB6401736.1"/>
    </source>
</evidence>
<feature type="transmembrane region" description="Helical" evidence="1">
    <location>
        <begin position="361"/>
        <end position="378"/>
    </location>
</feature>
<feature type="transmembrane region" description="Helical" evidence="1">
    <location>
        <begin position="338"/>
        <end position="354"/>
    </location>
</feature>